<evidence type="ECO:0000256" key="8">
    <source>
        <dbReference type="SAM" id="MobiDB-lite"/>
    </source>
</evidence>
<dbReference type="STRING" id="303518.ENSPNYP00000028537"/>
<feature type="compositionally biased region" description="Acidic residues" evidence="8">
    <location>
        <begin position="236"/>
        <end position="258"/>
    </location>
</feature>
<evidence type="ECO:0000259" key="9">
    <source>
        <dbReference type="PROSITE" id="PS50097"/>
    </source>
</evidence>
<evidence type="ECO:0000313" key="10">
    <source>
        <dbReference type="Ensembl" id="ENSPNYP00000028537.1"/>
    </source>
</evidence>
<proteinExistence type="predicted"/>
<name>A0A3B4GYW4_9CICH</name>
<reference evidence="10" key="1">
    <citation type="submission" date="2023-09" db="UniProtKB">
        <authorList>
            <consortium name="Ensembl"/>
        </authorList>
    </citation>
    <scope>IDENTIFICATION</scope>
</reference>
<dbReference type="GO" id="GO:0005634">
    <property type="term" value="C:nucleus"/>
    <property type="evidence" value="ECO:0007669"/>
    <property type="project" value="TreeGrafter"/>
</dbReference>
<evidence type="ECO:0000256" key="3">
    <source>
        <dbReference type="ARBA" id="ARBA00022771"/>
    </source>
</evidence>
<keyword evidence="5" id="KW-0805">Transcription regulation</keyword>
<dbReference type="InterPro" id="IPR011333">
    <property type="entry name" value="SKP1/BTB/POZ_sf"/>
</dbReference>
<evidence type="ECO:0000256" key="1">
    <source>
        <dbReference type="ARBA" id="ARBA00022723"/>
    </source>
</evidence>
<evidence type="ECO:0000256" key="4">
    <source>
        <dbReference type="ARBA" id="ARBA00022833"/>
    </source>
</evidence>
<keyword evidence="6" id="KW-0804">Transcription</keyword>
<organism evidence="10">
    <name type="scientific">Pundamilia nyererei</name>
    <dbReference type="NCBI Taxonomy" id="303518"/>
    <lineage>
        <taxon>Eukaryota</taxon>
        <taxon>Metazoa</taxon>
        <taxon>Chordata</taxon>
        <taxon>Craniata</taxon>
        <taxon>Vertebrata</taxon>
        <taxon>Euteleostomi</taxon>
        <taxon>Actinopterygii</taxon>
        <taxon>Neopterygii</taxon>
        <taxon>Teleostei</taxon>
        <taxon>Neoteleostei</taxon>
        <taxon>Acanthomorphata</taxon>
        <taxon>Ovalentaria</taxon>
        <taxon>Cichlomorphae</taxon>
        <taxon>Cichliformes</taxon>
        <taxon>Cichlidae</taxon>
        <taxon>African cichlids</taxon>
        <taxon>Pseudocrenilabrinae</taxon>
        <taxon>Haplochromini</taxon>
        <taxon>Pundamilia</taxon>
    </lineage>
</organism>
<keyword evidence="2" id="KW-0677">Repeat</keyword>
<evidence type="ECO:0000256" key="7">
    <source>
        <dbReference type="ARBA" id="ARBA00023242"/>
    </source>
</evidence>
<keyword evidence="4" id="KW-0862">Zinc</keyword>
<feature type="compositionally biased region" description="Low complexity" evidence="8">
    <location>
        <begin position="260"/>
        <end position="275"/>
    </location>
</feature>
<feature type="domain" description="BTB" evidence="9">
    <location>
        <begin position="26"/>
        <end position="89"/>
    </location>
</feature>
<dbReference type="GO" id="GO:0003677">
    <property type="term" value="F:DNA binding"/>
    <property type="evidence" value="ECO:0007669"/>
    <property type="project" value="UniProtKB-KW"/>
</dbReference>
<keyword evidence="7" id="KW-0539">Nucleus</keyword>
<dbReference type="Ensembl" id="ENSPNYT00000029231.1">
    <property type="protein sequence ID" value="ENSPNYP00000028537.1"/>
    <property type="gene ID" value="ENSPNYG00000021501.1"/>
</dbReference>
<dbReference type="PROSITE" id="PS50097">
    <property type="entry name" value="BTB"/>
    <property type="match status" value="1"/>
</dbReference>
<evidence type="ECO:0000256" key="5">
    <source>
        <dbReference type="ARBA" id="ARBA00023015"/>
    </source>
</evidence>
<feature type="region of interest" description="Disordered" evidence="8">
    <location>
        <begin position="230"/>
        <end position="296"/>
    </location>
</feature>
<dbReference type="Gene3D" id="3.30.710.10">
    <property type="entry name" value="Potassium Channel Kv1.1, Chain A"/>
    <property type="match status" value="1"/>
</dbReference>
<dbReference type="GO" id="GO:0000981">
    <property type="term" value="F:DNA-binding transcription factor activity, RNA polymerase II-specific"/>
    <property type="evidence" value="ECO:0007669"/>
    <property type="project" value="TreeGrafter"/>
</dbReference>
<dbReference type="SUPFAM" id="SSF54695">
    <property type="entry name" value="POZ domain"/>
    <property type="match status" value="1"/>
</dbReference>
<protein>
    <recommendedName>
        <fullName evidence="9">BTB domain-containing protein</fullName>
    </recommendedName>
</protein>
<dbReference type="PANTHER" id="PTHR24394">
    <property type="entry name" value="ZINC FINGER PROTEIN"/>
    <property type="match status" value="1"/>
</dbReference>
<evidence type="ECO:0000256" key="6">
    <source>
        <dbReference type="ARBA" id="ARBA00023163"/>
    </source>
</evidence>
<keyword evidence="3" id="KW-0863">Zinc-finger</keyword>
<keyword evidence="1" id="KW-0479">Metal-binding</keyword>
<dbReference type="PANTHER" id="PTHR24394:SF48">
    <property type="entry name" value="ZINC FINGER PROTEIN 771"/>
    <property type="match status" value="1"/>
</dbReference>
<dbReference type="GeneTree" id="ENSGT00940000181834"/>
<dbReference type="SMART" id="SM00225">
    <property type="entry name" value="BTB"/>
    <property type="match status" value="1"/>
</dbReference>
<dbReference type="GO" id="GO:0008270">
    <property type="term" value="F:zinc ion binding"/>
    <property type="evidence" value="ECO:0007669"/>
    <property type="project" value="UniProtKB-KW"/>
</dbReference>
<dbReference type="Pfam" id="PF00651">
    <property type="entry name" value="BTB"/>
    <property type="match status" value="1"/>
</dbReference>
<sequence length="338" mass="36903">MSAAESNHAQRVLSALNQQRAVGRFCDASLNVGDGVVFLAHRNILACFTELLQQSNVPSATEFCLQGCPSDGLELLLNFVYTGELKLDPHNLDRVQQAAASLCVPEALTRCQQFKETSKEPVPVKRKRGRPRKSASDITKYEPTIDTAAASFTTAATTTATTTRSGRVVKSSRRLVTIDESPTTENELAPPLPVEKEVGDAVVEENQNSDQLAGETEVTELQINDNVISQVSGGVEAEDDSDDVGIPEEIPEDTDEEYVPATKPASSTTSPSTATGQKCKAQSQKNKNKNGQAMEDDSKKASVQCSICFKAFKSKYYLKVHNRYRVSPFFSFQMLLKE</sequence>
<dbReference type="InterPro" id="IPR000210">
    <property type="entry name" value="BTB/POZ_dom"/>
</dbReference>
<accession>A0A3B4GYW4</accession>
<feature type="compositionally biased region" description="Polar residues" evidence="8">
    <location>
        <begin position="280"/>
        <end position="291"/>
    </location>
</feature>
<dbReference type="AlphaFoldDB" id="A0A3B4GYW4"/>
<evidence type="ECO:0000256" key="2">
    <source>
        <dbReference type="ARBA" id="ARBA00022737"/>
    </source>
</evidence>